<evidence type="ECO:0000313" key="3">
    <source>
        <dbReference type="Proteomes" id="UP000815677"/>
    </source>
</evidence>
<dbReference type="Proteomes" id="UP000815677">
    <property type="component" value="Unassembled WGS sequence"/>
</dbReference>
<protein>
    <submittedName>
        <fullName evidence="2">Uncharacterized protein</fullName>
    </submittedName>
</protein>
<gene>
    <name evidence="2" type="ORF">MCHLO_04059</name>
</gene>
<evidence type="ECO:0000313" key="2">
    <source>
        <dbReference type="EMBL" id="GAT46549.1"/>
    </source>
</evidence>
<reference evidence="2" key="1">
    <citation type="submission" date="2014-09" db="EMBL/GenBank/DDBJ databases">
        <title>Genome sequence of the luminous mushroom Mycena chlorophos for searching fungal bioluminescence genes.</title>
        <authorList>
            <person name="Tanaka Y."/>
            <person name="Kasuga D."/>
            <person name="Oba Y."/>
            <person name="Hase S."/>
            <person name="Sato K."/>
            <person name="Oba Y."/>
            <person name="Sakakibara Y."/>
        </authorList>
    </citation>
    <scope>NUCLEOTIDE SEQUENCE</scope>
</reference>
<proteinExistence type="predicted"/>
<keyword evidence="1" id="KW-0732">Signal</keyword>
<name>A0ABQ0L5W4_MYCCL</name>
<feature type="chain" id="PRO_5045865312" evidence="1">
    <location>
        <begin position="30"/>
        <end position="152"/>
    </location>
</feature>
<dbReference type="EMBL" id="DF842549">
    <property type="protein sequence ID" value="GAT46549.1"/>
    <property type="molecule type" value="Genomic_DNA"/>
</dbReference>
<organism evidence="2 3">
    <name type="scientific">Mycena chlorophos</name>
    <name type="common">Agaric fungus</name>
    <name type="synonym">Agaricus chlorophos</name>
    <dbReference type="NCBI Taxonomy" id="658473"/>
    <lineage>
        <taxon>Eukaryota</taxon>
        <taxon>Fungi</taxon>
        <taxon>Dikarya</taxon>
        <taxon>Basidiomycota</taxon>
        <taxon>Agaricomycotina</taxon>
        <taxon>Agaricomycetes</taxon>
        <taxon>Agaricomycetidae</taxon>
        <taxon>Agaricales</taxon>
        <taxon>Marasmiineae</taxon>
        <taxon>Mycenaceae</taxon>
        <taxon>Mycena</taxon>
    </lineage>
</organism>
<accession>A0ABQ0L5W4</accession>
<keyword evidence="3" id="KW-1185">Reference proteome</keyword>
<evidence type="ECO:0000256" key="1">
    <source>
        <dbReference type="SAM" id="SignalP"/>
    </source>
</evidence>
<feature type="signal peptide" evidence="1">
    <location>
        <begin position="1"/>
        <end position="29"/>
    </location>
</feature>
<sequence>MPSLPVFARAVKTLFFLTSLIRKLAWTSASTTLDPPYADDPAIPGLTSAQRRALATANNISPSLPSSVSTVGINSYMKYSEGWILSASASQGSLKHPQTRISICSSSCASSGSRRRTCTLPLSGIGIDPNLNKPSRCSAQRHKLSKLKLVDS</sequence>